<name>A0A7J6JJ17_COLFN</name>
<dbReference type="EMBL" id="ANPB02000002">
    <property type="protein sequence ID" value="KAF4489254.1"/>
    <property type="molecule type" value="Genomic_DNA"/>
</dbReference>
<feature type="coiled-coil region" evidence="1">
    <location>
        <begin position="401"/>
        <end position="485"/>
    </location>
</feature>
<evidence type="ECO:0000313" key="4">
    <source>
        <dbReference type="EMBL" id="KAF4489254.1"/>
    </source>
</evidence>
<dbReference type="Pfam" id="PF12138">
    <property type="entry name" value="Spherulin4"/>
    <property type="match status" value="1"/>
</dbReference>
<accession>A0A7J6JJ17</accession>
<evidence type="ECO:0000256" key="1">
    <source>
        <dbReference type="SAM" id="Coils"/>
    </source>
</evidence>
<feature type="chain" id="PRO_5029613300" evidence="3">
    <location>
        <begin position="17"/>
        <end position="519"/>
    </location>
</feature>
<evidence type="ECO:0000256" key="2">
    <source>
        <dbReference type="SAM" id="MobiDB-lite"/>
    </source>
</evidence>
<dbReference type="Proteomes" id="UP000011096">
    <property type="component" value="Unassembled WGS sequence"/>
</dbReference>
<dbReference type="AlphaFoldDB" id="A0A7J6JJ17"/>
<reference evidence="4 5" key="1">
    <citation type="submission" date="2012-08" db="EMBL/GenBank/DDBJ databases">
        <authorList>
            <person name="Gan P.H.P."/>
            <person name="Ikeda K."/>
            <person name="Irieda H."/>
            <person name="Narusaka M."/>
            <person name="O'Connell R.J."/>
            <person name="Narusaka Y."/>
            <person name="Takano Y."/>
            <person name="Kubo Y."/>
            <person name="Shirasu K."/>
        </authorList>
    </citation>
    <scope>NUCLEOTIDE SEQUENCE [LARGE SCALE GENOMIC DNA]</scope>
    <source>
        <strain evidence="4 5">Nara gc5</strain>
    </source>
</reference>
<reference evidence="4 5" key="2">
    <citation type="submission" date="2020-04" db="EMBL/GenBank/DDBJ databases">
        <title>Genome sequencing and assembly of multiple isolates from the Colletotrichum gloeosporioides species complex.</title>
        <authorList>
            <person name="Gan P."/>
            <person name="Shirasu K."/>
        </authorList>
    </citation>
    <scope>NUCLEOTIDE SEQUENCE [LARGE SCALE GENOMIC DNA]</scope>
    <source>
        <strain evidence="4 5">Nara gc5</strain>
    </source>
</reference>
<evidence type="ECO:0000313" key="5">
    <source>
        <dbReference type="Proteomes" id="UP000011096"/>
    </source>
</evidence>
<feature type="region of interest" description="Disordered" evidence="2">
    <location>
        <begin position="500"/>
        <end position="519"/>
    </location>
</feature>
<dbReference type="OrthoDB" id="5342184at2759"/>
<dbReference type="RefSeq" id="XP_066009488.1">
    <property type="nucleotide sequence ID" value="XM_066151091.1"/>
</dbReference>
<dbReference type="InParanoid" id="A0A7J6JJ17"/>
<dbReference type="PANTHER" id="PTHR35040">
    <property type="match status" value="1"/>
</dbReference>
<feature type="signal peptide" evidence="3">
    <location>
        <begin position="1"/>
        <end position="16"/>
    </location>
</feature>
<gene>
    <name evidence="4" type="primary">SR4</name>
    <name evidence="4" type="ORF">CGGC5_v003166</name>
</gene>
<dbReference type="PANTHER" id="PTHR35040:SF9">
    <property type="entry name" value="4-LIKE CELL SURFACE PROTEIN, PUTATIVE (AFU_ORTHOLOGUE AFUA_4G14080)-RELATED"/>
    <property type="match status" value="1"/>
</dbReference>
<dbReference type="GeneID" id="90979682"/>
<keyword evidence="3" id="KW-0732">Signal</keyword>
<evidence type="ECO:0000256" key="3">
    <source>
        <dbReference type="SAM" id="SignalP"/>
    </source>
</evidence>
<dbReference type="InterPro" id="IPR021986">
    <property type="entry name" value="Spherulin4"/>
</dbReference>
<keyword evidence="1" id="KW-0175">Coiled coil</keyword>
<keyword evidence="5" id="KW-1185">Reference proteome</keyword>
<comment type="caution">
    <text evidence="4">The sequence shown here is derived from an EMBL/GenBank/DDBJ whole genome shotgun (WGS) entry which is preliminary data.</text>
</comment>
<protein>
    <submittedName>
        <fullName evidence="4">Spherulin-4</fullName>
    </submittedName>
</protein>
<sequence>MRSFLSLAALVASARAAVDILLPLYVYPINDLVKPYDGTVDWTATIAAIDAHPDLTFNVIINPLSGPPFASEAGIKIDWAKWIGQINQRPNTVTLGYISTLGTVQTNPRDISVVKQGVDTYAAWTTADGWDGVSYDIHIDGIFFDEVNTDPAQLDYYTQVSNYAKAETGIVVLNPGVPVNTASYSLYDVADAILSIETCYTSDPNAPQDRCPSGTYTPFTPASLSSLPSGAAQKAKSAVVVHDFYDDWQPYQPASLSTLQSDINAIVAQGVHSLYITQWGYNESFTREPASVGTVSNLLALAQGCYVKAQGHTIYKSNSEHVPLSLVPGRVQKSDSRETRRSQIQRNRKALGALVDHRGYDAMPCSPCFQYNRVCRMDLTNSKRCGECVKRGFSNCDGGDVANALNRCFNEQKKVEREEEEAEEALEVLQTQLAAALSRLSRLRKQKRFLKERGSDLIRRGMQSVDEWEAEERALEAQESRVMEDLSLWGAQTESDWSSLGTGFVDLGIPPNAGSSEVS</sequence>
<proteinExistence type="predicted"/>
<organism evidence="4 5">
    <name type="scientific">Colletotrichum fructicola (strain Nara gc5)</name>
    <name type="common">Anthracnose fungus</name>
    <name type="synonym">Colletotrichum gloeosporioides (strain Nara gc5)</name>
    <dbReference type="NCBI Taxonomy" id="1213859"/>
    <lineage>
        <taxon>Eukaryota</taxon>
        <taxon>Fungi</taxon>
        <taxon>Dikarya</taxon>
        <taxon>Ascomycota</taxon>
        <taxon>Pezizomycotina</taxon>
        <taxon>Sordariomycetes</taxon>
        <taxon>Hypocreomycetidae</taxon>
        <taxon>Glomerellales</taxon>
        <taxon>Glomerellaceae</taxon>
        <taxon>Colletotrichum</taxon>
        <taxon>Colletotrichum gloeosporioides species complex</taxon>
    </lineage>
</organism>